<proteinExistence type="inferred from homology"/>
<evidence type="ECO:0000256" key="4">
    <source>
        <dbReference type="RuleBase" id="RU000304"/>
    </source>
</evidence>
<dbReference type="InterPro" id="IPR000719">
    <property type="entry name" value="Prot_kinase_dom"/>
</dbReference>
<dbReference type="Pfam" id="PF00069">
    <property type="entry name" value="Pkinase"/>
    <property type="match status" value="1"/>
</dbReference>
<keyword evidence="7" id="KW-1185">Reference proteome</keyword>
<evidence type="ECO:0000256" key="2">
    <source>
        <dbReference type="ARBA" id="ARBA00022840"/>
    </source>
</evidence>
<dbReference type="Gene3D" id="1.10.510.10">
    <property type="entry name" value="Transferase(Phosphotransferase) domain 1"/>
    <property type="match status" value="1"/>
</dbReference>
<dbReference type="InterPro" id="IPR011009">
    <property type="entry name" value="Kinase-like_dom_sf"/>
</dbReference>
<feature type="non-terminal residue" evidence="6">
    <location>
        <position position="450"/>
    </location>
</feature>
<dbReference type="SUPFAM" id="SSF56112">
    <property type="entry name" value="Protein kinase-like (PK-like)"/>
    <property type="match status" value="1"/>
</dbReference>
<evidence type="ECO:0000256" key="1">
    <source>
        <dbReference type="ARBA" id="ARBA00022741"/>
    </source>
</evidence>
<dbReference type="InterPro" id="IPR017441">
    <property type="entry name" value="Protein_kinase_ATP_BS"/>
</dbReference>
<sequence length="450" mass="50984">MQKSRFLKIGCAAYFYPPGKEPPNQEPPLAIDNELCIPIDCDNASGTKGSDPIWEALRVELLKGLGGLAFTSLVLPFSSYHCIKEVHIQVRKSVGPIRVLTLRFSHVDGTITTRQFEIPRASNQYEWYSLPNIDLYGVIGCEIKCDPSDVWDISKNPWPFIYGLRLVRNPKLEKDPKFLLEKKEYDDRMKSEKKKREKGKVSWILDSSTTIEPLCCLGHGGFGEAILVQVPECPDPVVLKKMRGNIDESVVERCHEEFQIQQKLFMNPACFHRIARPMYILDLLDDNFDGTYGFLMEFCVGGSVSDFAKTWCKEDKDGVLDPQSDRFDYFDIMSLNPLKVSALCVGMIECLDDVFLVKKGIVHRDIKPENFLVRVDPKDGECTIILGDLGLTEILDSRSSSTSKILVSSKKVKKTEHERSICGTLIYNSYETLKYCVQDQRSDGYSLGLS</sequence>
<dbReference type="PROSITE" id="PS00108">
    <property type="entry name" value="PROTEIN_KINASE_ST"/>
    <property type="match status" value="1"/>
</dbReference>
<dbReference type="PROSITE" id="PS50011">
    <property type="entry name" value="PROTEIN_KINASE_DOM"/>
    <property type="match status" value="1"/>
</dbReference>
<feature type="binding site" evidence="3">
    <location>
        <position position="240"/>
    </location>
    <ligand>
        <name>ATP</name>
        <dbReference type="ChEBI" id="CHEBI:30616"/>
    </ligand>
</feature>
<dbReference type="PANTHER" id="PTHR24361:SF613">
    <property type="entry name" value="NUCLEAR RECEPTOR-BINDING PROTEIN-RELATED"/>
    <property type="match status" value="1"/>
</dbReference>
<keyword evidence="4" id="KW-0808">Transferase</keyword>
<dbReference type="InterPro" id="IPR053235">
    <property type="entry name" value="Ser_Thr_kinase"/>
</dbReference>
<protein>
    <recommendedName>
        <fullName evidence="5">Protein kinase domain-containing protein</fullName>
    </recommendedName>
</protein>
<evidence type="ECO:0000256" key="3">
    <source>
        <dbReference type="PROSITE-ProRule" id="PRU10141"/>
    </source>
</evidence>
<feature type="domain" description="Protein kinase" evidence="5">
    <location>
        <begin position="211"/>
        <end position="450"/>
    </location>
</feature>
<reference evidence="6" key="1">
    <citation type="submission" date="2022-03" db="EMBL/GenBank/DDBJ databases">
        <title>Draft genome sequence of Aduncisulcus paluster, a free-living microaerophilic Fornicata.</title>
        <authorList>
            <person name="Yuyama I."/>
            <person name="Kume K."/>
            <person name="Tamura T."/>
            <person name="Inagaki Y."/>
            <person name="Hashimoto T."/>
        </authorList>
    </citation>
    <scope>NUCLEOTIDE SEQUENCE</scope>
    <source>
        <strain evidence="6">NY0171</strain>
    </source>
</reference>
<gene>
    <name evidence="6" type="ORF">ADUPG1_007036</name>
</gene>
<comment type="similarity">
    <text evidence="4">Belongs to the protein kinase superfamily.</text>
</comment>
<dbReference type="Proteomes" id="UP001057375">
    <property type="component" value="Unassembled WGS sequence"/>
</dbReference>
<evidence type="ECO:0000259" key="5">
    <source>
        <dbReference type="PROSITE" id="PS50011"/>
    </source>
</evidence>
<accession>A0ABQ5KM50</accession>
<comment type="caution">
    <text evidence="6">The sequence shown here is derived from an EMBL/GenBank/DDBJ whole genome shotgun (WGS) entry which is preliminary data.</text>
</comment>
<keyword evidence="1 3" id="KW-0547">Nucleotide-binding</keyword>
<organism evidence="6 7">
    <name type="scientific">Aduncisulcus paluster</name>
    <dbReference type="NCBI Taxonomy" id="2918883"/>
    <lineage>
        <taxon>Eukaryota</taxon>
        <taxon>Metamonada</taxon>
        <taxon>Carpediemonas-like organisms</taxon>
        <taxon>Aduncisulcus</taxon>
    </lineage>
</organism>
<evidence type="ECO:0000313" key="6">
    <source>
        <dbReference type="EMBL" id="GKT33006.1"/>
    </source>
</evidence>
<dbReference type="PROSITE" id="PS00107">
    <property type="entry name" value="PROTEIN_KINASE_ATP"/>
    <property type="match status" value="1"/>
</dbReference>
<dbReference type="InterPro" id="IPR008271">
    <property type="entry name" value="Ser/Thr_kinase_AS"/>
</dbReference>
<dbReference type="EMBL" id="BQXS01010111">
    <property type="protein sequence ID" value="GKT33006.1"/>
    <property type="molecule type" value="Genomic_DNA"/>
</dbReference>
<dbReference type="PANTHER" id="PTHR24361">
    <property type="entry name" value="MITOGEN-ACTIVATED KINASE KINASE KINASE"/>
    <property type="match status" value="1"/>
</dbReference>
<dbReference type="SMART" id="SM00220">
    <property type="entry name" value="S_TKc"/>
    <property type="match status" value="1"/>
</dbReference>
<keyword evidence="2 3" id="KW-0067">ATP-binding</keyword>
<keyword evidence="4" id="KW-0418">Kinase</keyword>
<evidence type="ECO:0000313" key="7">
    <source>
        <dbReference type="Proteomes" id="UP001057375"/>
    </source>
</evidence>
<keyword evidence="4" id="KW-0723">Serine/threonine-protein kinase</keyword>
<name>A0ABQ5KM50_9EUKA</name>